<gene>
    <name evidence="1" type="ORF">PLEPLA_LOCUS28091</name>
</gene>
<dbReference type="Proteomes" id="UP001153269">
    <property type="component" value="Unassembled WGS sequence"/>
</dbReference>
<sequence>PAFLMRTSAPVALWWSPGLLNHTVEPLKSLAVGTARPSDQMEPASSHWSRLLQADGEKQKKEGGSMARRLDSHPLAKKLSFSLINVDKLQLPRCRVARPAGPLSAPRAVKYELLRCYETASLWLNLQRGPPLPPPPPIR</sequence>
<keyword evidence="2" id="KW-1185">Reference proteome</keyword>
<reference evidence="1" key="1">
    <citation type="submission" date="2020-03" db="EMBL/GenBank/DDBJ databases">
        <authorList>
            <person name="Weist P."/>
        </authorList>
    </citation>
    <scope>NUCLEOTIDE SEQUENCE</scope>
</reference>
<dbReference type="AlphaFoldDB" id="A0A9N7UZN1"/>
<evidence type="ECO:0000313" key="2">
    <source>
        <dbReference type="Proteomes" id="UP001153269"/>
    </source>
</evidence>
<protein>
    <submittedName>
        <fullName evidence="1">Uncharacterized protein</fullName>
    </submittedName>
</protein>
<dbReference type="EMBL" id="CADEAL010002436">
    <property type="protein sequence ID" value="CAB1440325.1"/>
    <property type="molecule type" value="Genomic_DNA"/>
</dbReference>
<organism evidence="1 2">
    <name type="scientific">Pleuronectes platessa</name>
    <name type="common">European plaice</name>
    <dbReference type="NCBI Taxonomy" id="8262"/>
    <lineage>
        <taxon>Eukaryota</taxon>
        <taxon>Metazoa</taxon>
        <taxon>Chordata</taxon>
        <taxon>Craniata</taxon>
        <taxon>Vertebrata</taxon>
        <taxon>Euteleostomi</taxon>
        <taxon>Actinopterygii</taxon>
        <taxon>Neopterygii</taxon>
        <taxon>Teleostei</taxon>
        <taxon>Neoteleostei</taxon>
        <taxon>Acanthomorphata</taxon>
        <taxon>Carangaria</taxon>
        <taxon>Pleuronectiformes</taxon>
        <taxon>Pleuronectoidei</taxon>
        <taxon>Pleuronectidae</taxon>
        <taxon>Pleuronectes</taxon>
    </lineage>
</organism>
<name>A0A9N7UZN1_PLEPL</name>
<evidence type="ECO:0000313" key="1">
    <source>
        <dbReference type="EMBL" id="CAB1440325.1"/>
    </source>
</evidence>
<feature type="non-terminal residue" evidence="1">
    <location>
        <position position="1"/>
    </location>
</feature>
<comment type="caution">
    <text evidence="1">The sequence shown here is derived from an EMBL/GenBank/DDBJ whole genome shotgun (WGS) entry which is preliminary data.</text>
</comment>
<accession>A0A9N7UZN1</accession>
<proteinExistence type="predicted"/>